<dbReference type="Proteomes" id="UP000290572">
    <property type="component" value="Unassembled WGS sequence"/>
</dbReference>
<dbReference type="AlphaFoldDB" id="A0A498LZB7"/>
<organism evidence="3 4">
    <name type="scientific">Labeo rohita</name>
    <name type="common">Indian major carp</name>
    <name type="synonym">Cyprinus rohita</name>
    <dbReference type="NCBI Taxonomy" id="84645"/>
    <lineage>
        <taxon>Eukaryota</taxon>
        <taxon>Metazoa</taxon>
        <taxon>Chordata</taxon>
        <taxon>Craniata</taxon>
        <taxon>Vertebrata</taxon>
        <taxon>Euteleostomi</taxon>
        <taxon>Actinopterygii</taxon>
        <taxon>Neopterygii</taxon>
        <taxon>Teleostei</taxon>
        <taxon>Ostariophysi</taxon>
        <taxon>Cypriniformes</taxon>
        <taxon>Cyprinidae</taxon>
        <taxon>Labeoninae</taxon>
        <taxon>Labeonini</taxon>
        <taxon>Labeo</taxon>
    </lineage>
</organism>
<evidence type="ECO:0000313" key="4">
    <source>
        <dbReference type="Proteomes" id="UP000290572"/>
    </source>
</evidence>
<dbReference type="PRINTS" id="PR01407">
    <property type="entry name" value="BUTYPHLNCDUF"/>
</dbReference>
<keyword evidence="4" id="KW-1185">Reference proteome</keyword>
<sequence length="83" mass="9551">MIQGRMKKIQEIKHTVELRKREMLERVGVFVDYEEGLVSFYDVETSSHIYSFTSQSFTDKLYPFLSPCYNEGSCSPPASLSTS</sequence>
<dbReference type="InterPro" id="IPR003877">
    <property type="entry name" value="SPRY_dom"/>
</dbReference>
<dbReference type="STRING" id="84645.A0A498LZB7"/>
<evidence type="ECO:0000313" key="3">
    <source>
        <dbReference type="EMBL" id="RXN13909.1"/>
    </source>
</evidence>
<dbReference type="Pfam" id="PF00622">
    <property type="entry name" value="SPRY"/>
    <property type="match status" value="1"/>
</dbReference>
<name>A0A498LZB7_LABRO</name>
<reference evidence="3 4" key="1">
    <citation type="submission" date="2018-03" db="EMBL/GenBank/DDBJ databases">
        <title>Draft genome sequence of Rohu Carp (Labeo rohita).</title>
        <authorList>
            <person name="Das P."/>
            <person name="Kushwaha B."/>
            <person name="Joshi C.G."/>
            <person name="Kumar D."/>
            <person name="Nagpure N.S."/>
            <person name="Sahoo L."/>
            <person name="Das S.P."/>
            <person name="Bit A."/>
            <person name="Patnaik S."/>
            <person name="Meher P.K."/>
            <person name="Jayasankar P."/>
            <person name="Koringa P.G."/>
            <person name="Patel N.V."/>
            <person name="Hinsu A.T."/>
            <person name="Kumar R."/>
            <person name="Pandey M."/>
            <person name="Agarwal S."/>
            <person name="Srivastava S."/>
            <person name="Singh M."/>
            <person name="Iquebal M.A."/>
            <person name="Jaiswal S."/>
            <person name="Angadi U.B."/>
            <person name="Kumar N."/>
            <person name="Raza M."/>
            <person name="Shah T.M."/>
            <person name="Rai A."/>
            <person name="Jena J.K."/>
        </authorList>
    </citation>
    <scope>NUCLEOTIDE SEQUENCE [LARGE SCALE GENOMIC DNA]</scope>
    <source>
        <strain evidence="3">DASCIFA01</strain>
        <tissue evidence="3">Testis</tissue>
    </source>
</reference>
<dbReference type="PROSITE" id="PS50188">
    <property type="entry name" value="B302_SPRY"/>
    <property type="match status" value="1"/>
</dbReference>
<dbReference type="PANTHER" id="PTHR24103">
    <property type="entry name" value="E3 UBIQUITIN-PROTEIN LIGASE TRIM"/>
    <property type="match status" value="1"/>
</dbReference>
<dbReference type="EMBL" id="QBIY01012934">
    <property type="protein sequence ID" value="RXN13909.1"/>
    <property type="molecule type" value="Genomic_DNA"/>
</dbReference>
<dbReference type="InterPro" id="IPR050143">
    <property type="entry name" value="TRIM/RBCC"/>
</dbReference>
<dbReference type="SUPFAM" id="SSF49899">
    <property type="entry name" value="Concanavalin A-like lectins/glucanases"/>
    <property type="match status" value="1"/>
</dbReference>
<dbReference type="GO" id="GO:0016874">
    <property type="term" value="F:ligase activity"/>
    <property type="evidence" value="ECO:0007669"/>
    <property type="project" value="UniProtKB-KW"/>
</dbReference>
<dbReference type="EMBL" id="QBIY01013326">
    <property type="protein sequence ID" value="RXN08239.1"/>
    <property type="molecule type" value="Genomic_DNA"/>
</dbReference>
<accession>A0A498LZB7</accession>
<dbReference type="InterPro" id="IPR013320">
    <property type="entry name" value="ConA-like_dom_sf"/>
</dbReference>
<dbReference type="InterPro" id="IPR003879">
    <property type="entry name" value="Butyrophylin_SPRY"/>
</dbReference>
<dbReference type="InterPro" id="IPR043136">
    <property type="entry name" value="B30.2/SPRY_sf"/>
</dbReference>
<feature type="domain" description="B30.2/SPRY" evidence="1">
    <location>
        <begin position="1"/>
        <end position="83"/>
    </location>
</feature>
<protein>
    <submittedName>
        <fullName evidence="3">E3 ubiquitin-ligase TRIM21-like protein</fullName>
    </submittedName>
</protein>
<evidence type="ECO:0000313" key="2">
    <source>
        <dbReference type="EMBL" id="RXN08239.1"/>
    </source>
</evidence>
<keyword evidence="3" id="KW-0436">Ligase</keyword>
<dbReference type="InterPro" id="IPR001870">
    <property type="entry name" value="B30.2/SPRY"/>
</dbReference>
<evidence type="ECO:0000259" key="1">
    <source>
        <dbReference type="PROSITE" id="PS50188"/>
    </source>
</evidence>
<comment type="caution">
    <text evidence="3">The sequence shown here is derived from an EMBL/GenBank/DDBJ whole genome shotgun (WGS) entry which is preliminary data.</text>
</comment>
<dbReference type="Gene3D" id="2.60.120.920">
    <property type="match status" value="1"/>
</dbReference>
<gene>
    <name evidence="3" type="ORF">ROHU_009352</name>
    <name evidence="2" type="ORF">ROHU_031923</name>
</gene>
<proteinExistence type="predicted"/>